<evidence type="ECO:0000259" key="1">
    <source>
        <dbReference type="Pfam" id="PF01656"/>
    </source>
</evidence>
<sequence length="235" mass="27201">MIITFATQKGGTGKTTLAIAFANYISSISGRKINVFDFDYQKSFYYKWKEDEVLDVPKLYDVEIIDEDNEQPFSDFETLINLKESDEINLFDLAGTLDAKYSDLLIYSDFIVIPFEYSDVSVKSTLVFINMLGLLESEAERIFIRSKYDKGYKYLNQEAMDIELAKYGMLLPSPVFKRNCLQTINTRSLIGKQKYAVEHTFDELIKYINKTSKIKIQVIKKKEKIKDSIPTNDND</sequence>
<keyword evidence="5" id="KW-1185">Reference proteome</keyword>
<accession>A0A376EFZ9</accession>
<protein>
    <submittedName>
        <fullName evidence="3">CobQ/CobB/MinD/ParA nucleotide binding domain</fullName>
    </submittedName>
    <submittedName>
        <fullName evidence="2">ParA family protein</fullName>
    </submittedName>
</protein>
<dbReference type="EMBL" id="CP033920">
    <property type="protein sequence ID" value="AZA47091.1"/>
    <property type="molecule type" value="Genomic_DNA"/>
</dbReference>
<dbReference type="AlphaFoldDB" id="A0A376EFZ9"/>
<dbReference type="InterPro" id="IPR027417">
    <property type="entry name" value="P-loop_NTPase"/>
</dbReference>
<dbReference type="KEGG" id="ccau:EG346_02260"/>
<proteinExistence type="predicted"/>
<reference evidence="5" key="3">
    <citation type="submission" date="2018-11" db="EMBL/GenBank/DDBJ databases">
        <title>Proposal to divide the Flavobacteriaceae and reorganize its genera based on Amino Acid Identity values calculated from whole genome sequences.</title>
        <authorList>
            <person name="Nicholson A.C."/>
            <person name="Gulvik C.A."/>
            <person name="Whitney A.M."/>
            <person name="Humrighouse B.W."/>
            <person name="Bell M."/>
            <person name="Holmes B."/>
            <person name="Steigerwalt A.G."/>
            <person name="Villarma A."/>
            <person name="Sheth M."/>
            <person name="Batra D."/>
            <person name="Pryor J."/>
            <person name="Bernardet J.-F."/>
            <person name="Hugo C."/>
            <person name="Kampfer P."/>
            <person name="Newman J."/>
            <person name="McQuiston J.R."/>
        </authorList>
    </citation>
    <scope>NUCLEOTIDE SEQUENCE [LARGE SCALE GENOMIC DNA]</scope>
    <source>
        <strain evidence="5">G0188</strain>
    </source>
</reference>
<dbReference type="CDD" id="cd02042">
    <property type="entry name" value="ParAB_family"/>
    <property type="match status" value="1"/>
</dbReference>
<dbReference type="InterPro" id="IPR050678">
    <property type="entry name" value="DNA_Partitioning_ATPase"/>
</dbReference>
<evidence type="ECO:0000313" key="5">
    <source>
        <dbReference type="Proteomes" id="UP000273270"/>
    </source>
</evidence>
<dbReference type="Proteomes" id="UP000255224">
    <property type="component" value="Unassembled WGS sequence"/>
</dbReference>
<name>A0A376EFZ9_CHRCU</name>
<dbReference type="Proteomes" id="UP000273270">
    <property type="component" value="Chromosome"/>
</dbReference>
<evidence type="ECO:0000313" key="4">
    <source>
        <dbReference type="Proteomes" id="UP000255224"/>
    </source>
</evidence>
<dbReference type="Pfam" id="PF01656">
    <property type="entry name" value="CbiA"/>
    <property type="match status" value="1"/>
</dbReference>
<dbReference type="EMBL" id="UFVQ01000003">
    <property type="protein sequence ID" value="STD07784.1"/>
    <property type="molecule type" value="Genomic_DNA"/>
</dbReference>
<dbReference type="InterPro" id="IPR002586">
    <property type="entry name" value="CobQ/CobB/MinD/ParA_Nub-bd_dom"/>
</dbReference>
<dbReference type="OrthoDB" id="978593at2"/>
<reference evidence="2" key="2">
    <citation type="submission" date="2018-11" db="EMBL/GenBank/DDBJ databases">
        <title>Proposal to divide the Flavobacteriaceae and reorganize its genera based on Amino Acid Identity values calculated from whole genome sequences.</title>
        <authorList>
            <person name="Nicholson A.C."/>
            <person name="Gulvik C.A."/>
            <person name="Whitney A.M."/>
            <person name="Humrighouse B.W."/>
            <person name="Bell M."/>
            <person name="Holmes B."/>
            <person name="Steigerwalt A."/>
            <person name="Villarma A."/>
            <person name="Sheth M."/>
            <person name="Batra D."/>
            <person name="Pryor J."/>
            <person name="Bernardet J.-F."/>
            <person name="Hugo C."/>
            <person name="Kampfer P."/>
            <person name="Newman J."/>
            <person name="Mcquiston J.R."/>
        </authorList>
    </citation>
    <scope>NUCLEOTIDE SEQUENCE [LARGE SCALE GENOMIC DNA]</scope>
    <source>
        <strain evidence="2">G0188</strain>
    </source>
</reference>
<dbReference type="RefSeq" id="WP_123876871.1">
    <property type="nucleotide sequence ID" value="NZ_CP033920.1"/>
</dbReference>
<dbReference type="PANTHER" id="PTHR13696:SF52">
    <property type="entry name" value="PARA FAMILY PROTEIN CT_582"/>
    <property type="match status" value="1"/>
</dbReference>
<accession>A0A3G6NE92</accession>
<dbReference type="PANTHER" id="PTHR13696">
    <property type="entry name" value="P-LOOP CONTAINING NUCLEOSIDE TRIPHOSPHATE HYDROLASE"/>
    <property type="match status" value="1"/>
</dbReference>
<organism evidence="3 4">
    <name type="scientific">Chryseobacterium carnipullorum</name>
    <dbReference type="NCBI Taxonomy" id="1124835"/>
    <lineage>
        <taxon>Bacteria</taxon>
        <taxon>Pseudomonadati</taxon>
        <taxon>Bacteroidota</taxon>
        <taxon>Flavobacteriia</taxon>
        <taxon>Flavobacteriales</taxon>
        <taxon>Weeksellaceae</taxon>
        <taxon>Chryseobacterium group</taxon>
        <taxon>Chryseobacterium</taxon>
    </lineage>
</organism>
<gene>
    <name evidence="2" type="ORF">EG346_02260</name>
    <name evidence="3" type="ORF">NCTC13533_04298</name>
</gene>
<evidence type="ECO:0000313" key="2">
    <source>
        <dbReference type="EMBL" id="AZA47091.1"/>
    </source>
</evidence>
<feature type="domain" description="CobQ/CobB/MinD/ParA nucleotide binding" evidence="1">
    <location>
        <begin position="3"/>
        <end position="127"/>
    </location>
</feature>
<dbReference type="Gene3D" id="3.40.50.300">
    <property type="entry name" value="P-loop containing nucleotide triphosphate hydrolases"/>
    <property type="match status" value="1"/>
</dbReference>
<dbReference type="STRING" id="297244.SAMN05421639_102519"/>
<reference evidence="3 4" key="1">
    <citation type="submission" date="2018-06" db="EMBL/GenBank/DDBJ databases">
        <authorList>
            <consortium name="Pathogen Informatics"/>
            <person name="Doyle S."/>
        </authorList>
    </citation>
    <scope>NUCLEOTIDE SEQUENCE [LARGE SCALE GENOMIC DNA]</scope>
    <source>
        <strain evidence="3 4">NCTC13533</strain>
    </source>
</reference>
<dbReference type="SUPFAM" id="SSF52540">
    <property type="entry name" value="P-loop containing nucleoside triphosphate hydrolases"/>
    <property type="match status" value="1"/>
</dbReference>
<evidence type="ECO:0000313" key="3">
    <source>
        <dbReference type="EMBL" id="STD07784.1"/>
    </source>
</evidence>